<proteinExistence type="predicted"/>
<evidence type="ECO:0000313" key="2">
    <source>
        <dbReference type="Proteomes" id="UP000290013"/>
    </source>
</evidence>
<protein>
    <recommendedName>
        <fullName evidence="3">RHS repeat-associated core domain-containing protein</fullName>
    </recommendedName>
</protein>
<dbReference type="KEGG" id="ctai:NCTC12078_01553"/>
<organism evidence="1 2">
    <name type="scientific">Chryseobacterium taihuense</name>
    <dbReference type="NCBI Taxonomy" id="1141221"/>
    <lineage>
        <taxon>Bacteria</taxon>
        <taxon>Pseudomonadati</taxon>
        <taxon>Bacteroidota</taxon>
        <taxon>Flavobacteriia</taxon>
        <taxon>Flavobacteriales</taxon>
        <taxon>Weeksellaceae</taxon>
        <taxon>Chryseobacterium group</taxon>
        <taxon>Chryseobacterium</taxon>
    </lineage>
</organism>
<name>A0A4U8WL62_9FLAO</name>
<accession>A0A4U8WL62</accession>
<dbReference type="Proteomes" id="UP000290013">
    <property type="component" value="Chromosome"/>
</dbReference>
<reference evidence="1 2" key="1">
    <citation type="submission" date="2019-02" db="EMBL/GenBank/DDBJ databases">
        <authorList>
            <consortium name="Pathogen Informatics"/>
        </authorList>
    </citation>
    <scope>NUCLEOTIDE SEQUENCE [LARGE SCALE GENOMIC DNA]</scope>
    <source>
        <strain evidence="1 2">3012STDY6944375</strain>
    </source>
</reference>
<dbReference type="EMBL" id="LR215974">
    <property type="protein sequence ID" value="VFB03538.1"/>
    <property type="molecule type" value="Genomic_DNA"/>
</dbReference>
<evidence type="ECO:0000313" key="1">
    <source>
        <dbReference type="EMBL" id="VFB03538.1"/>
    </source>
</evidence>
<gene>
    <name evidence="1" type="ORF">NCTC12078_01553</name>
</gene>
<evidence type="ECO:0008006" key="3">
    <source>
        <dbReference type="Google" id="ProtNLM"/>
    </source>
</evidence>
<sequence>MYTRHSPYHYGMNNPMRFIDPMGDLHRLLKDRML</sequence>
<dbReference type="AlphaFoldDB" id="A0A4U8WL62"/>